<dbReference type="Pfam" id="PF02076">
    <property type="entry name" value="STE3"/>
    <property type="match status" value="1"/>
</dbReference>
<feature type="transmembrane region" description="Helical" evidence="10">
    <location>
        <begin position="163"/>
        <end position="193"/>
    </location>
</feature>
<dbReference type="RefSeq" id="XP_037217258.1">
    <property type="nucleotide sequence ID" value="XM_037365846.1"/>
</dbReference>
<evidence type="ECO:0000256" key="3">
    <source>
        <dbReference type="ARBA" id="ARBA00022507"/>
    </source>
</evidence>
<sequence>MSRFLPTTIHASEMHYELPIGAFLASALVLLPVPWHWRARNIPTLSIVAWLFVSNLQLGVSAIIWADSIRKVAPVWCDIATKLQVGATMALPACCLSLCIHLERIASVRQVQSTPSQKRRRMFFDLTMCWGLPILSMALHYIVQGHRFDIVQDFGCKPAVYVSVPAILVIHVPVLIVVFATLIFASAALYHFFRRRITFARHLQDSSSALTPSRYFRLMAMALVQMVWATFLTLANLLLTIRGGLLPYTSWADVHAGFGYIGVFPRAFIPANHWAWAYFTFWSMPATALLFLVFFAFGQDAMAGYRSAFASFRKMVGFPPKPKKARVPSMPTFNLPRFPQLDKDSFSTSSEAHAPATPASFHAKSVTETDIPLTPSSATSFSTIVACYHPEHKPQLPSLDLTPHTIDMA</sequence>
<accession>A0A8H6SCI1</accession>
<dbReference type="PRINTS" id="PR00899">
    <property type="entry name" value="GPCRSTE3"/>
</dbReference>
<evidence type="ECO:0000256" key="7">
    <source>
        <dbReference type="ARBA" id="ARBA00023136"/>
    </source>
</evidence>
<comment type="similarity">
    <text evidence="2">Belongs to the G-protein coupled receptor 4 family.</text>
</comment>
<comment type="caution">
    <text evidence="11">The sequence shown here is derived from an EMBL/GenBank/DDBJ whole genome shotgun (WGS) entry which is preliminary data.</text>
</comment>
<feature type="transmembrane region" description="Helical" evidence="10">
    <location>
        <begin position="20"/>
        <end position="37"/>
    </location>
</feature>
<proteinExistence type="inferred from homology"/>
<reference evidence="11" key="1">
    <citation type="submission" date="2020-05" db="EMBL/GenBank/DDBJ databases">
        <title>Mycena genomes resolve the evolution of fungal bioluminescence.</title>
        <authorList>
            <person name="Tsai I.J."/>
        </authorList>
    </citation>
    <scope>NUCLEOTIDE SEQUENCE</scope>
    <source>
        <strain evidence="11">171206Taipei</strain>
    </source>
</reference>
<dbReference type="CDD" id="cd14966">
    <property type="entry name" value="7tmD_STE3"/>
    <property type="match status" value="1"/>
</dbReference>
<dbReference type="GO" id="GO:0004933">
    <property type="term" value="F:mating-type a-factor pheromone receptor activity"/>
    <property type="evidence" value="ECO:0007669"/>
    <property type="project" value="InterPro"/>
</dbReference>
<evidence type="ECO:0000256" key="10">
    <source>
        <dbReference type="SAM" id="Phobius"/>
    </source>
</evidence>
<evidence type="ECO:0000256" key="6">
    <source>
        <dbReference type="ARBA" id="ARBA00023040"/>
    </source>
</evidence>
<organism evidence="11 12">
    <name type="scientific">Mycena indigotica</name>
    <dbReference type="NCBI Taxonomy" id="2126181"/>
    <lineage>
        <taxon>Eukaryota</taxon>
        <taxon>Fungi</taxon>
        <taxon>Dikarya</taxon>
        <taxon>Basidiomycota</taxon>
        <taxon>Agaricomycotina</taxon>
        <taxon>Agaricomycetes</taxon>
        <taxon>Agaricomycetidae</taxon>
        <taxon>Agaricales</taxon>
        <taxon>Marasmiineae</taxon>
        <taxon>Mycenaceae</taxon>
        <taxon>Mycena</taxon>
    </lineage>
</organism>
<dbReference type="InterPro" id="IPR001499">
    <property type="entry name" value="GPCR_STE3"/>
</dbReference>
<dbReference type="OrthoDB" id="2874149at2759"/>
<evidence type="ECO:0000256" key="1">
    <source>
        <dbReference type="ARBA" id="ARBA00004141"/>
    </source>
</evidence>
<feature type="transmembrane region" description="Helical" evidence="10">
    <location>
        <begin position="44"/>
        <end position="65"/>
    </location>
</feature>
<dbReference type="PANTHER" id="PTHR28097">
    <property type="entry name" value="PHEROMONE A FACTOR RECEPTOR"/>
    <property type="match status" value="1"/>
</dbReference>
<dbReference type="GO" id="GO:0000750">
    <property type="term" value="P:pheromone-dependent signal transduction involved in conjugation with cellular fusion"/>
    <property type="evidence" value="ECO:0007669"/>
    <property type="project" value="TreeGrafter"/>
</dbReference>
<dbReference type="GeneID" id="59348362"/>
<keyword evidence="9" id="KW-0807">Transducer</keyword>
<name>A0A8H6SCI1_9AGAR</name>
<evidence type="ECO:0000313" key="12">
    <source>
        <dbReference type="Proteomes" id="UP000636479"/>
    </source>
</evidence>
<evidence type="ECO:0000256" key="8">
    <source>
        <dbReference type="ARBA" id="ARBA00023170"/>
    </source>
</evidence>
<keyword evidence="4 10" id="KW-0812">Transmembrane</keyword>
<keyword evidence="5 10" id="KW-1133">Transmembrane helix</keyword>
<evidence type="ECO:0000256" key="2">
    <source>
        <dbReference type="ARBA" id="ARBA00011085"/>
    </source>
</evidence>
<evidence type="ECO:0000256" key="4">
    <source>
        <dbReference type="ARBA" id="ARBA00022692"/>
    </source>
</evidence>
<dbReference type="PRINTS" id="PR00900">
    <property type="entry name" value="PHEROMONEAR"/>
</dbReference>
<keyword evidence="8 11" id="KW-0675">Receptor</keyword>
<gene>
    <name evidence="11" type="ORF">MIND_00921700</name>
</gene>
<dbReference type="GO" id="GO:0005886">
    <property type="term" value="C:plasma membrane"/>
    <property type="evidence" value="ECO:0007669"/>
    <property type="project" value="TreeGrafter"/>
</dbReference>
<dbReference type="AlphaFoldDB" id="A0A8H6SCI1"/>
<feature type="transmembrane region" description="Helical" evidence="10">
    <location>
        <begin position="123"/>
        <end position="143"/>
    </location>
</feature>
<feature type="transmembrane region" description="Helical" evidence="10">
    <location>
        <begin position="275"/>
        <end position="297"/>
    </location>
</feature>
<keyword evidence="6" id="KW-0297">G-protein coupled receptor</keyword>
<feature type="transmembrane region" description="Helical" evidence="10">
    <location>
        <begin position="214"/>
        <end position="239"/>
    </location>
</feature>
<keyword evidence="3" id="KW-0589">Pheromone response</keyword>
<evidence type="ECO:0000256" key="9">
    <source>
        <dbReference type="ARBA" id="ARBA00023224"/>
    </source>
</evidence>
<dbReference type="Proteomes" id="UP000636479">
    <property type="component" value="Unassembled WGS sequence"/>
</dbReference>
<protein>
    <submittedName>
        <fullName evidence="11">Pheromone receptor Rcb2 B44</fullName>
    </submittedName>
</protein>
<comment type="subcellular location">
    <subcellularLocation>
        <location evidence="1">Membrane</location>
        <topology evidence="1">Multi-pass membrane protein</topology>
    </subcellularLocation>
</comment>
<feature type="transmembrane region" description="Helical" evidence="10">
    <location>
        <begin position="85"/>
        <end position="102"/>
    </location>
</feature>
<dbReference type="InterPro" id="IPR001546">
    <property type="entry name" value="GPCR_Pheromne_A_rcpt"/>
</dbReference>
<keyword evidence="12" id="KW-1185">Reference proteome</keyword>
<dbReference type="PANTHER" id="PTHR28097:SF1">
    <property type="entry name" value="PHEROMONE A FACTOR RECEPTOR"/>
    <property type="match status" value="1"/>
</dbReference>
<evidence type="ECO:0000313" key="11">
    <source>
        <dbReference type="EMBL" id="KAF7296899.1"/>
    </source>
</evidence>
<dbReference type="EMBL" id="JACAZF010000008">
    <property type="protein sequence ID" value="KAF7296899.1"/>
    <property type="molecule type" value="Genomic_DNA"/>
</dbReference>
<evidence type="ECO:0000256" key="5">
    <source>
        <dbReference type="ARBA" id="ARBA00022989"/>
    </source>
</evidence>
<keyword evidence="7 10" id="KW-0472">Membrane</keyword>